<keyword evidence="2" id="KW-1133">Transmembrane helix</keyword>
<reference evidence="3" key="1">
    <citation type="submission" date="2020-06" db="EMBL/GenBank/DDBJ databases">
        <title>Draft genome of Bugula neritina, a colonial animal packing powerful symbionts and potential medicines.</title>
        <authorList>
            <person name="Rayko M."/>
        </authorList>
    </citation>
    <scope>NUCLEOTIDE SEQUENCE [LARGE SCALE GENOMIC DNA]</scope>
    <source>
        <strain evidence="3">Kwan_BN1</strain>
    </source>
</reference>
<keyword evidence="4" id="KW-1185">Reference proteome</keyword>
<evidence type="ECO:0000313" key="3">
    <source>
        <dbReference type="EMBL" id="KAF6040444.1"/>
    </source>
</evidence>
<comment type="caution">
    <text evidence="3">The sequence shown here is derived from an EMBL/GenBank/DDBJ whole genome shotgun (WGS) entry which is preliminary data.</text>
</comment>
<evidence type="ECO:0000256" key="2">
    <source>
        <dbReference type="SAM" id="Phobius"/>
    </source>
</evidence>
<feature type="compositionally biased region" description="Polar residues" evidence="1">
    <location>
        <begin position="171"/>
        <end position="182"/>
    </location>
</feature>
<dbReference type="EMBL" id="VXIV02000139">
    <property type="protein sequence ID" value="KAF6040444.1"/>
    <property type="molecule type" value="Genomic_DNA"/>
</dbReference>
<proteinExistence type="predicted"/>
<protein>
    <submittedName>
        <fullName evidence="3">Uncharacterized protein</fullName>
    </submittedName>
</protein>
<organism evidence="3 4">
    <name type="scientific">Bugula neritina</name>
    <name type="common">Brown bryozoan</name>
    <name type="synonym">Sertularia neritina</name>
    <dbReference type="NCBI Taxonomy" id="10212"/>
    <lineage>
        <taxon>Eukaryota</taxon>
        <taxon>Metazoa</taxon>
        <taxon>Spiralia</taxon>
        <taxon>Lophotrochozoa</taxon>
        <taxon>Bryozoa</taxon>
        <taxon>Gymnolaemata</taxon>
        <taxon>Cheilostomatida</taxon>
        <taxon>Flustrina</taxon>
        <taxon>Buguloidea</taxon>
        <taxon>Bugulidae</taxon>
        <taxon>Bugula</taxon>
    </lineage>
</organism>
<sequence>MWGFMEKNPEVFVTTNHAGVERVRSSNGQYAFLIESTNNEYISNRQPCIFHILGAGIAAGVVIVMGELLITAKLNSLKSKGEVTFLNSLKSHLSLFVGNQGKTTPIDEPTAHSMSHSSTKNQFLSVDDVFITPPSLQLTNNSPDKQHHRELANVSTAATGPQPISDGNHIKLSNISTKPRVK</sequence>
<dbReference type="Gene3D" id="3.40.190.10">
    <property type="entry name" value="Periplasmic binding protein-like II"/>
    <property type="match status" value="1"/>
</dbReference>
<accession>A0A7J7KQI3</accession>
<dbReference type="Proteomes" id="UP000593567">
    <property type="component" value="Unassembled WGS sequence"/>
</dbReference>
<dbReference type="AlphaFoldDB" id="A0A7J7KQI3"/>
<evidence type="ECO:0000313" key="4">
    <source>
        <dbReference type="Proteomes" id="UP000593567"/>
    </source>
</evidence>
<evidence type="ECO:0000256" key="1">
    <source>
        <dbReference type="SAM" id="MobiDB-lite"/>
    </source>
</evidence>
<name>A0A7J7KQI3_BUGNE</name>
<feature type="transmembrane region" description="Helical" evidence="2">
    <location>
        <begin position="49"/>
        <end position="70"/>
    </location>
</feature>
<dbReference type="OrthoDB" id="5984008at2759"/>
<gene>
    <name evidence="3" type="ORF">EB796_001226</name>
</gene>
<feature type="region of interest" description="Disordered" evidence="1">
    <location>
        <begin position="157"/>
        <end position="182"/>
    </location>
</feature>
<keyword evidence="2" id="KW-0472">Membrane</keyword>
<keyword evidence="2" id="KW-0812">Transmembrane</keyword>